<sequence length="58" mass="6630">MHHRTIDAASDEPSEPSRFERARRTLTLMRRRFLLGLAYGSGTGCVTLAVLCVERHMR</sequence>
<evidence type="ECO:0000256" key="1">
    <source>
        <dbReference type="SAM" id="Phobius"/>
    </source>
</evidence>
<dbReference type="RefSeq" id="WP_167381341.1">
    <property type="nucleotide sequence ID" value="NZ_FNTD01000003.1"/>
</dbReference>
<dbReference type="Proteomes" id="UP000182375">
    <property type="component" value="Unassembled WGS sequence"/>
</dbReference>
<evidence type="ECO:0000313" key="2">
    <source>
        <dbReference type="EMBL" id="SEB31359.1"/>
    </source>
</evidence>
<feature type="transmembrane region" description="Helical" evidence="1">
    <location>
        <begin position="33"/>
        <end position="53"/>
    </location>
</feature>
<dbReference type="GeneID" id="95516751"/>
<dbReference type="EMBL" id="FNTD01000003">
    <property type="protein sequence ID" value="SEB31359.1"/>
    <property type="molecule type" value="Genomic_DNA"/>
</dbReference>
<keyword evidence="1" id="KW-1133">Transmembrane helix</keyword>
<dbReference type="AlphaFoldDB" id="A0A1H4IBA4"/>
<evidence type="ECO:0000313" key="3">
    <source>
        <dbReference type="Proteomes" id="UP000182375"/>
    </source>
</evidence>
<accession>A0A1H4IBA4</accession>
<organism evidence="2 3">
    <name type="scientific">Streptomyces misionensis</name>
    <dbReference type="NCBI Taxonomy" id="67331"/>
    <lineage>
        <taxon>Bacteria</taxon>
        <taxon>Bacillati</taxon>
        <taxon>Actinomycetota</taxon>
        <taxon>Actinomycetes</taxon>
        <taxon>Kitasatosporales</taxon>
        <taxon>Streptomycetaceae</taxon>
        <taxon>Streptomyces</taxon>
    </lineage>
</organism>
<proteinExistence type="predicted"/>
<keyword evidence="1" id="KW-0472">Membrane</keyword>
<name>A0A1H4IBA4_9ACTN</name>
<protein>
    <submittedName>
        <fullName evidence="2">Uncharacterized protein</fullName>
    </submittedName>
</protein>
<gene>
    <name evidence="2" type="ORF">SAMN04490357_0152</name>
</gene>
<reference evidence="2 3" key="1">
    <citation type="submission" date="2016-10" db="EMBL/GenBank/DDBJ databases">
        <authorList>
            <person name="de Groot N.N."/>
        </authorList>
    </citation>
    <scope>NUCLEOTIDE SEQUENCE [LARGE SCALE GENOMIC DNA]</scope>
    <source>
        <strain evidence="2 3">DSM 40306</strain>
    </source>
</reference>
<keyword evidence="1" id="KW-0812">Transmembrane</keyword>